<gene>
    <name evidence="6" type="primary">Gimap2</name>
    <name evidence="6" type="ORF">CHRMAC_R13077</name>
</gene>
<reference evidence="6 7" key="1">
    <citation type="submission" date="2019-09" db="EMBL/GenBank/DDBJ databases">
        <title>Bird 10,000 Genomes (B10K) Project - Family phase.</title>
        <authorList>
            <person name="Zhang G."/>
        </authorList>
    </citation>
    <scope>NUCLEOTIDE SEQUENCE [LARGE SCALE GENOMIC DNA]</scope>
    <source>
        <strain evidence="6">B10K-DU-021-33</strain>
        <tissue evidence="6">Mixed tissue sample</tissue>
    </source>
</reference>
<dbReference type="EMBL" id="VYZF01004925">
    <property type="protein sequence ID" value="NWT48637.1"/>
    <property type="molecule type" value="Genomic_DNA"/>
</dbReference>
<feature type="transmembrane region" description="Helical" evidence="4">
    <location>
        <begin position="240"/>
        <end position="261"/>
    </location>
</feature>
<accession>A0A7K5P2G8</accession>
<comment type="similarity">
    <text evidence="1">Belongs to the TRAFAC class TrmE-Era-EngA-EngB-Septin-like GTPase superfamily. AIG1/Toc34/Toc159-like paraseptin GTPase family. IAN subfamily.</text>
</comment>
<evidence type="ECO:0000256" key="4">
    <source>
        <dbReference type="SAM" id="Phobius"/>
    </source>
</evidence>
<feature type="non-terminal residue" evidence="6">
    <location>
        <position position="1"/>
    </location>
</feature>
<name>A0A7K5P2G8_CHRMC</name>
<feature type="domain" description="AIG1-type G" evidence="5">
    <location>
        <begin position="7"/>
        <end position="210"/>
    </location>
</feature>
<dbReference type="InterPro" id="IPR045058">
    <property type="entry name" value="GIMA/IAN/Toc"/>
</dbReference>
<sequence length="264" mass="29341">LPGDSEGSGLRLLLVGRSRAGKSSTGNILLGERVFRSNFGTQTVTSSCSQAQGRWGDEDVTVIDTADILNPRIAIGQAYKEISHCVRLSSPGPHALLLVTKLGQFFEEDTKAVQRLQDIFGVHVLRHTIVLLAHAEEAAEGSLQEHLCSDSSNALLDLILQCGRRYCSFHTRAVGARRDQQVAKLMAMVYQVVRENGGKWYGNAMFLEPSLTQEKVEYHMGRHKAERKMMERSSALPCRMLVGFKVVFFVFAMVFLNFLLVPKS</sequence>
<dbReference type="CDD" id="cd01852">
    <property type="entry name" value="AIG1"/>
    <property type="match status" value="1"/>
</dbReference>
<evidence type="ECO:0000259" key="5">
    <source>
        <dbReference type="PROSITE" id="PS51720"/>
    </source>
</evidence>
<keyword evidence="4" id="KW-0472">Membrane</keyword>
<organism evidence="6 7">
    <name type="scientific">Chroicocephalus maculipennis</name>
    <name type="common">Brown-hooded gull</name>
    <name type="synonym">Larus maculipennis</name>
    <dbReference type="NCBI Taxonomy" id="287016"/>
    <lineage>
        <taxon>Eukaryota</taxon>
        <taxon>Metazoa</taxon>
        <taxon>Chordata</taxon>
        <taxon>Craniata</taxon>
        <taxon>Vertebrata</taxon>
        <taxon>Euteleostomi</taxon>
        <taxon>Archelosauria</taxon>
        <taxon>Archosauria</taxon>
        <taxon>Dinosauria</taxon>
        <taxon>Saurischia</taxon>
        <taxon>Theropoda</taxon>
        <taxon>Coelurosauria</taxon>
        <taxon>Aves</taxon>
        <taxon>Neognathae</taxon>
        <taxon>Neoaves</taxon>
        <taxon>Charadriiformes</taxon>
        <taxon>Laridae</taxon>
        <taxon>Chroicocephalus</taxon>
    </lineage>
</organism>
<keyword evidence="4" id="KW-1133">Transmembrane helix</keyword>
<evidence type="ECO:0000313" key="7">
    <source>
        <dbReference type="Proteomes" id="UP000524558"/>
    </source>
</evidence>
<dbReference type="PANTHER" id="PTHR10903:SF73">
    <property type="entry name" value="GTPASE IMAP FAMILY MEMBER 8"/>
    <property type="match status" value="1"/>
</dbReference>
<keyword evidence="4" id="KW-0812">Transmembrane</keyword>
<dbReference type="FunFam" id="3.40.50.300:FF:000366">
    <property type="entry name" value="GTPase, IMAP family member 2"/>
    <property type="match status" value="1"/>
</dbReference>
<evidence type="ECO:0000313" key="6">
    <source>
        <dbReference type="EMBL" id="NWT48637.1"/>
    </source>
</evidence>
<dbReference type="PROSITE" id="PS51720">
    <property type="entry name" value="G_AIG1"/>
    <property type="match status" value="1"/>
</dbReference>
<evidence type="ECO:0000256" key="3">
    <source>
        <dbReference type="ARBA" id="ARBA00023134"/>
    </source>
</evidence>
<dbReference type="Pfam" id="PF04548">
    <property type="entry name" value="AIG1"/>
    <property type="match status" value="1"/>
</dbReference>
<dbReference type="Gene3D" id="3.40.50.300">
    <property type="entry name" value="P-loop containing nucleotide triphosphate hydrolases"/>
    <property type="match status" value="1"/>
</dbReference>
<evidence type="ECO:0000256" key="2">
    <source>
        <dbReference type="ARBA" id="ARBA00022741"/>
    </source>
</evidence>
<keyword evidence="2" id="KW-0547">Nucleotide-binding</keyword>
<dbReference type="SUPFAM" id="SSF52540">
    <property type="entry name" value="P-loop containing nucleoside triphosphate hydrolases"/>
    <property type="match status" value="1"/>
</dbReference>
<dbReference type="InterPro" id="IPR006703">
    <property type="entry name" value="G_AIG1"/>
</dbReference>
<protein>
    <submittedName>
        <fullName evidence="6">GIMA2 GTPase</fullName>
    </submittedName>
</protein>
<keyword evidence="7" id="KW-1185">Reference proteome</keyword>
<dbReference type="PANTHER" id="PTHR10903">
    <property type="entry name" value="GTPASE, IMAP FAMILY MEMBER-RELATED"/>
    <property type="match status" value="1"/>
</dbReference>
<dbReference type="GO" id="GO:0005525">
    <property type="term" value="F:GTP binding"/>
    <property type="evidence" value="ECO:0007669"/>
    <property type="project" value="UniProtKB-KW"/>
</dbReference>
<comment type="caution">
    <text evidence="6">The sequence shown here is derived from an EMBL/GenBank/DDBJ whole genome shotgun (WGS) entry which is preliminary data.</text>
</comment>
<dbReference type="AlphaFoldDB" id="A0A7K5P2G8"/>
<evidence type="ECO:0000256" key="1">
    <source>
        <dbReference type="ARBA" id="ARBA00008535"/>
    </source>
</evidence>
<feature type="non-terminal residue" evidence="6">
    <location>
        <position position="264"/>
    </location>
</feature>
<proteinExistence type="inferred from homology"/>
<dbReference type="Proteomes" id="UP000524558">
    <property type="component" value="Unassembled WGS sequence"/>
</dbReference>
<dbReference type="InterPro" id="IPR027417">
    <property type="entry name" value="P-loop_NTPase"/>
</dbReference>
<keyword evidence="3" id="KW-0342">GTP-binding</keyword>